<keyword evidence="1" id="KW-0175">Coiled coil</keyword>
<organism evidence="3 4">
    <name type="scientific">Euplotes crassus</name>
    <dbReference type="NCBI Taxonomy" id="5936"/>
    <lineage>
        <taxon>Eukaryota</taxon>
        <taxon>Sar</taxon>
        <taxon>Alveolata</taxon>
        <taxon>Ciliophora</taxon>
        <taxon>Intramacronucleata</taxon>
        <taxon>Spirotrichea</taxon>
        <taxon>Hypotrichia</taxon>
        <taxon>Euplotida</taxon>
        <taxon>Euplotidae</taxon>
        <taxon>Moneuplotes</taxon>
    </lineage>
</organism>
<gene>
    <name evidence="3" type="ORF">ECRASSUSDP1_LOCUS26139</name>
</gene>
<keyword evidence="4" id="KW-1185">Reference proteome</keyword>
<sequence>MRMDKKGEERLRQKNLAVLQLKQARVKQLESKNLKKVIASERAHQRTILANEKFKLDTKRKLEKKNKGLEERLINLKHNKHRESNPELQDMNSFRLANIHKLSNPNSIKDQEYYKDHNYIDHDFKDDLEDFLKPKPKNSKSKIFKRNDSQTSLDNICQAALNKHKKTLKEKTIEKFYKVEKDKTKSIIPHLESYKKAKEAEKNTAGALKELKTLHRKLKSVCNLKEQRDTFGGTSERKLPFEGKKESVMNMQECVKIDKVGHPLKLKTGCETAFKYLKLRETKSKDIAMTLANKIHCKDPNLVEDCGRDGFVNLYESQMRNNEKEFKMVVDRIKKNIPNTQVDKYSGMRRKRSNEFFRDHNEIPYTKPPDNFFYQNKIEKNSFIQEIDEADKYIDEIIADESKHSDPGGDLVDDLAETKRIMKRHQSMHKLSNEEGKEEIINALKCLQKSIYGPKMTFSKLVNNILFATRKKKQAEQIKIRSARNRSPTHEDEEMLTDSQKQEREKAKIIEQFISKLPPKKRGFIKHSIEKSVLHPSAWIKVFFKDEKRKQDFAQRQCKNKPKQEISVGKLTTEHEIPQSNLEDDNRDVLKRFIRLLSQWDLKSKKYDKKNSKYGLAAFHSDQEKDEGDKIIKLLEDKLKKAEDNRKKFEEISLKPTMIHTASVAEKLRNYNKVQEETYTKKNSDFEKKYLKKKSRLYDFL</sequence>
<name>A0AAD2D9K5_EUPCR</name>
<evidence type="ECO:0000256" key="1">
    <source>
        <dbReference type="SAM" id="Coils"/>
    </source>
</evidence>
<proteinExistence type="predicted"/>
<dbReference type="EMBL" id="CAMPGE010026939">
    <property type="protein sequence ID" value="CAI2384605.1"/>
    <property type="molecule type" value="Genomic_DNA"/>
</dbReference>
<comment type="caution">
    <text evidence="3">The sequence shown here is derived from an EMBL/GenBank/DDBJ whole genome shotgun (WGS) entry which is preliminary data.</text>
</comment>
<protein>
    <submittedName>
        <fullName evidence="3">Uncharacterized protein</fullName>
    </submittedName>
</protein>
<accession>A0AAD2D9K5</accession>
<evidence type="ECO:0000256" key="2">
    <source>
        <dbReference type="SAM" id="MobiDB-lite"/>
    </source>
</evidence>
<reference evidence="3" key="1">
    <citation type="submission" date="2023-07" db="EMBL/GenBank/DDBJ databases">
        <authorList>
            <consortium name="AG Swart"/>
            <person name="Singh M."/>
            <person name="Singh A."/>
            <person name="Seah K."/>
            <person name="Emmerich C."/>
        </authorList>
    </citation>
    <scope>NUCLEOTIDE SEQUENCE</scope>
    <source>
        <strain evidence="3">DP1</strain>
    </source>
</reference>
<feature type="coiled-coil region" evidence="1">
    <location>
        <begin position="625"/>
        <end position="652"/>
    </location>
</feature>
<evidence type="ECO:0000313" key="4">
    <source>
        <dbReference type="Proteomes" id="UP001295684"/>
    </source>
</evidence>
<evidence type="ECO:0000313" key="3">
    <source>
        <dbReference type="EMBL" id="CAI2384605.1"/>
    </source>
</evidence>
<feature type="region of interest" description="Disordered" evidence="2">
    <location>
        <begin position="477"/>
        <end position="502"/>
    </location>
</feature>
<dbReference type="Proteomes" id="UP001295684">
    <property type="component" value="Unassembled WGS sequence"/>
</dbReference>
<dbReference type="AlphaFoldDB" id="A0AAD2D9K5"/>